<keyword evidence="2" id="KW-0813">Transport</keyword>
<feature type="transmembrane region" description="Helical" evidence="7">
    <location>
        <begin position="317"/>
        <end position="336"/>
    </location>
</feature>
<dbReference type="RefSeq" id="WP_186990057.1">
    <property type="nucleotide sequence ID" value="NZ_CP052909.1"/>
</dbReference>
<evidence type="ECO:0000313" key="8">
    <source>
        <dbReference type="EMBL" id="QNJ96845.1"/>
    </source>
</evidence>
<dbReference type="Proteomes" id="UP000515514">
    <property type="component" value="Chromosome"/>
</dbReference>
<proteinExistence type="predicted"/>
<dbReference type="NCBIfam" id="NF037982">
    <property type="entry name" value="Nramp_1"/>
    <property type="match status" value="1"/>
</dbReference>
<evidence type="ECO:0000256" key="6">
    <source>
        <dbReference type="ARBA" id="ARBA00023136"/>
    </source>
</evidence>
<evidence type="ECO:0000256" key="1">
    <source>
        <dbReference type="ARBA" id="ARBA00004141"/>
    </source>
</evidence>
<dbReference type="GO" id="GO:0034755">
    <property type="term" value="P:iron ion transmembrane transport"/>
    <property type="evidence" value="ECO:0007669"/>
    <property type="project" value="TreeGrafter"/>
</dbReference>
<dbReference type="GO" id="GO:0015293">
    <property type="term" value="F:symporter activity"/>
    <property type="evidence" value="ECO:0007669"/>
    <property type="project" value="UniProtKB-KW"/>
</dbReference>
<evidence type="ECO:0000256" key="5">
    <source>
        <dbReference type="ARBA" id="ARBA00022989"/>
    </source>
</evidence>
<dbReference type="KEGG" id="alti:ALE3EI_0256"/>
<gene>
    <name evidence="8" type="ORF">ALE3EI_0256</name>
</gene>
<feature type="transmembrane region" description="Helical" evidence="7">
    <location>
        <begin position="179"/>
        <end position="201"/>
    </location>
</feature>
<protein>
    <submittedName>
        <fullName evidence="8">Iron transporter</fullName>
    </submittedName>
</protein>
<feature type="transmembrane region" description="Helical" evidence="7">
    <location>
        <begin position="222"/>
        <end position="245"/>
    </location>
</feature>
<dbReference type="InterPro" id="IPR001046">
    <property type="entry name" value="NRAMP_fam"/>
</dbReference>
<accession>A0A7G8PR79</accession>
<keyword evidence="3 7" id="KW-0812">Transmembrane</keyword>
<sequence>MKLSIKNLGPGFLFAGAAIGVSHLVQSTRAGADFGFGLLWALLLINAVKYPFFEFGPRYAAATGESLLQGYRKLGKSVLWVYFIITFATMFTIQTAVTIVTAGIASMLFGTGSVVLWTAIITAICFAILIIGRYKVLDNLMKTIVICLTLSTILAVILATETTSTITVTQVFPMEAAGIAFLIAFMGWMPAPLDISIWHSVWTLEKKKVDPSITPSQSRFDFNVGFIATTVLAIGFLSLGALVMFNTGESFSGNGTVFANQLISMYTASLGDGAKIVIGIAALTTMFSTTLTTLDASPRVMHQTSEILMKTNHKKGYLFWLLVLIAGTMAIFFFFVSEMGVLIQIATVLSFLTAPFYAIMNYVLLTGKYTPVEARPSGFMKIYSLFSIIVLIGFSVWYLVTF</sequence>
<dbReference type="EMBL" id="CP052909">
    <property type="protein sequence ID" value="QNJ96845.1"/>
    <property type="molecule type" value="Genomic_DNA"/>
</dbReference>
<feature type="transmembrane region" description="Helical" evidence="7">
    <location>
        <begin position="139"/>
        <end position="159"/>
    </location>
</feature>
<evidence type="ECO:0000313" key="9">
    <source>
        <dbReference type="Proteomes" id="UP000515514"/>
    </source>
</evidence>
<evidence type="ECO:0000256" key="4">
    <source>
        <dbReference type="ARBA" id="ARBA00022847"/>
    </source>
</evidence>
<keyword evidence="4" id="KW-0769">Symport</keyword>
<evidence type="ECO:0000256" key="2">
    <source>
        <dbReference type="ARBA" id="ARBA00022448"/>
    </source>
</evidence>
<name>A0A7G8PR79_9FLAO</name>
<dbReference type="GO" id="GO:0005886">
    <property type="term" value="C:plasma membrane"/>
    <property type="evidence" value="ECO:0007669"/>
    <property type="project" value="TreeGrafter"/>
</dbReference>
<dbReference type="PANTHER" id="PTHR11706:SF33">
    <property type="entry name" value="NATURAL RESISTANCE-ASSOCIATED MACROPHAGE PROTEIN 2"/>
    <property type="match status" value="1"/>
</dbReference>
<feature type="transmembrane region" description="Helical" evidence="7">
    <location>
        <begin position="276"/>
        <end position="296"/>
    </location>
</feature>
<feature type="transmembrane region" description="Helical" evidence="7">
    <location>
        <begin position="77"/>
        <end position="108"/>
    </location>
</feature>
<feature type="transmembrane region" description="Helical" evidence="7">
    <location>
        <begin position="342"/>
        <end position="366"/>
    </location>
</feature>
<keyword evidence="6 7" id="KW-0472">Membrane</keyword>
<keyword evidence="9" id="KW-1185">Reference proteome</keyword>
<dbReference type="PANTHER" id="PTHR11706">
    <property type="entry name" value="SOLUTE CARRIER PROTEIN FAMILY 11 MEMBER"/>
    <property type="match status" value="1"/>
</dbReference>
<dbReference type="AlphaFoldDB" id="A0A7G8PR79"/>
<reference evidence="8 9" key="1">
    <citation type="submission" date="2020-04" db="EMBL/GenBank/DDBJ databases">
        <title>Genome sequence of Altibacter aquimarinus strain ALE3EI.</title>
        <authorList>
            <person name="Oh H.-M."/>
            <person name="Jang D."/>
        </authorList>
    </citation>
    <scope>NUCLEOTIDE SEQUENCE [LARGE SCALE GENOMIC DNA]</scope>
    <source>
        <strain evidence="8 9">ALE3EI</strain>
    </source>
</reference>
<organism evidence="8 9">
    <name type="scientific">Constantimarinum furrinae</name>
    <dbReference type="NCBI Taxonomy" id="2562285"/>
    <lineage>
        <taxon>Bacteria</taxon>
        <taxon>Pseudomonadati</taxon>
        <taxon>Bacteroidota</taxon>
        <taxon>Flavobacteriia</taxon>
        <taxon>Flavobacteriales</taxon>
        <taxon>Flavobacteriaceae</taxon>
        <taxon>Altibacter/Constantimarinum group</taxon>
        <taxon>Constantimarinum</taxon>
    </lineage>
</organism>
<dbReference type="Pfam" id="PF01566">
    <property type="entry name" value="Nramp"/>
    <property type="match status" value="1"/>
</dbReference>
<dbReference type="GO" id="GO:0005384">
    <property type="term" value="F:manganese ion transmembrane transporter activity"/>
    <property type="evidence" value="ECO:0007669"/>
    <property type="project" value="TreeGrafter"/>
</dbReference>
<evidence type="ECO:0000256" key="3">
    <source>
        <dbReference type="ARBA" id="ARBA00022692"/>
    </source>
</evidence>
<feature type="transmembrane region" description="Helical" evidence="7">
    <location>
        <begin position="378"/>
        <end position="400"/>
    </location>
</feature>
<feature type="transmembrane region" description="Helical" evidence="7">
    <location>
        <begin position="37"/>
        <end position="56"/>
    </location>
</feature>
<dbReference type="GO" id="GO:0015086">
    <property type="term" value="F:cadmium ion transmembrane transporter activity"/>
    <property type="evidence" value="ECO:0007669"/>
    <property type="project" value="TreeGrafter"/>
</dbReference>
<keyword evidence="5 7" id="KW-1133">Transmembrane helix</keyword>
<feature type="transmembrane region" description="Helical" evidence="7">
    <location>
        <begin position="114"/>
        <end position="132"/>
    </location>
</feature>
<evidence type="ECO:0000256" key="7">
    <source>
        <dbReference type="SAM" id="Phobius"/>
    </source>
</evidence>
<comment type="subcellular location">
    <subcellularLocation>
        <location evidence="1">Membrane</location>
        <topology evidence="1">Multi-pass membrane protein</topology>
    </subcellularLocation>
</comment>